<dbReference type="EC" id="2.1.1.211" evidence="3 11"/>
<keyword evidence="7 11" id="KW-0808">Transferase</keyword>
<keyword evidence="8 11" id="KW-0949">S-adenosyl-L-methionine</keyword>
<dbReference type="GO" id="GO:0141101">
    <property type="term" value="F:tRNA(Ser) (uridine(44)-2'-O-)-methyltransferase activity"/>
    <property type="evidence" value="ECO:0007669"/>
    <property type="project" value="UniProtKB-EC"/>
</dbReference>
<keyword evidence="5 11" id="KW-0963">Cytoplasm</keyword>
<evidence type="ECO:0000256" key="5">
    <source>
        <dbReference type="ARBA" id="ARBA00022490"/>
    </source>
</evidence>
<evidence type="ECO:0000256" key="7">
    <source>
        <dbReference type="ARBA" id="ARBA00022679"/>
    </source>
</evidence>
<dbReference type="Proteomes" id="UP000799767">
    <property type="component" value="Unassembled WGS sequence"/>
</dbReference>
<evidence type="ECO:0000256" key="6">
    <source>
        <dbReference type="ARBA" id="ARBA00022603"/>
    </source>
</evidence>
<reference evidence="13" key="1">
    <citation type="journal article" date="2020" name="Stud. Mycol.">
        <title>101 Dothideomycetes genomes: a test case for predicting lifestyles and emergence of pathogens.</title>
        <authorList>
            <person name="Haridas S."/>
            <person name="Albert R."/>
            <person name="Binder M."/>
            <person name="Bloem J."/>
            <person name="Labutti K."/>
            <person name="Salamov A."/>
            <person name="Andreopoulos B."/>
            <person name="Baker S."/>
            <person name="Barry K."/>
            <person name="Bills G."/>
            <person name="Bluhm B."/>
            <person name="Cannon C."/>
            <person name="Castanera R."/>
            <person name="Culley D."/>
            <person name="Daum C."/>
            <person name="Ezra D."/>
            <person name="Gonzalez J."/>
            <person name="Henrissat B."/>
            <person name="Kuo A."/>
            <person name="Liang C."/>
            <person name="Lipzen A."/>
            <person name="Lutzoni F."/>
            <person name="Magnuson J."/>
            <person name="Mondo S."/>
            <person name="Nolan M."/>
            <person name="Ohm R."/>
            <person name="Pangilinan J."/>
            <person name="Park H.-J."/>
            <person name="Ramirez L."/>
            <person name="Alfaro M."/>
            <person name="Sun H."/>
            <person name="Tritt A."/>
            <person name="Yoshinaga Y."/>
            <person name="Zwiers L.-H."/>
            <person name="Turgeon B."/>
            <person name="Goodwin S."/>
            <person name="Spatafora J."/>
            <person name="Crous P."/>
            <person name="Grigoriev I."/>
        </authorList>
    </citation>
    <scope>NUCLEOTIDE SEQUENCE</scope>
    <source>
        <strain evidence="13">CBS 113389</strain>
    </source>
</reference>
<keyword evidence="14" id="KW-1185">Reference proteome</keyword>
<accession>A0A6A6PI20</accession>
<proteinExistence type="inferred from homology"/>
<sequence length="528" mass="59425">MTIPSPQSDNGDSHDADPPSTPPRFTPQDRTSSQPDIHLPDELWLTILDSPCTFNPSIFTEIMYNLIKNPNITSSHLFRADIYYDSDEARPQNQHHFREEYRPLAFSLPGYETTRTIVRKLIPRNPQLDDHLLQTCHFLFKSDSDQEETLVIYTPHVRTAEEMPFYHPAVSRLAFTHTQHLLTKTATISISYSLFPSPAPSTPLPSKLTRTALRLLQTLHKHGQGKLSGYEKRVHLDQLIPQKRYQDTYARLKAKYGRFLAEKWVEVTDASKHVFEDIAIAAFLVELWGDLYSFPDLAGKPPFPGFVDIGCGNGVLVYILLSEKYPGWGFDARARKTWSTFPAEVQAKLQKRLLVPSIFPQQQQQQQPYEQPDETTLQWTNGLFPKGTFIISNHADELTAWTPLLAYLTSSSFVAIPCCSHDFTGARFRAPPSKMLSAYASLVSYVESLAVEVGFETQREVLRIPSTRNLCVFGKYIDLDAGGGDGGDGRLERVVGIVEREVKMSVEAVGKAWVERGMGLGAKPGSGH</sequence>
<dbReference type="AlphaFoldDB" id="A0A6A6PI20"/>
<dbReference type="GO" id="GO:0005737">
    <property type="term" value="C:cytoplasm"/>
    <property type="evidence" value="ECO:0007669"/>
    <property type="project" value="UniProtKB-SubCell"/>
</dbReference>
<evidence type="ECO:0000256" key="3">
    <source>
        <dbReference type="ARBA" id="ARBA00012795"/>
    </source>
</evidence>
<dbReference type="Pfam" id="PF07757">
    <property type="entry name" value="AdoMet_MTase"/>
    <property type="match status" value="1"/>
</dbReference>
<protein>
    <recommendedName>
        <fullName evidence="4 11">tRNA (uracil-O(2)-)-methyltransferase</fullName>
        <ecNumber evidence="3 11">2.1.1.211</ecNumber>
    </recommendedName>
</protein>
<dbReference type="RefSeq" id="XP_033585951.1">
    <property type="nucleotide sequence ID" value="XM_033731668.1"/>
</dbReference>
<feature type="region of interest" description="Disordered" evidence="12">
    <location>
        <begin position="1"/>
        <end position="36"/>
    </location>
</feature>
<evidence type="ECO:0000256" key="8">
    <source>
        <dbReference type="ARBA" id="ARBA00022691"/>
    </source>
</evidence>
<dbReference type="EMBL" id="MU001641">
    <property type="protein sequence ID" value="KAF2479381.1"/>
    <property type="molecule type" value="Genomic_DNA"/>
</dbReference>
<name>A0A6A6PI20_9PEZI</name>
<dbReference type="PANTHER" id="PTHR21210:SF0">
    <property type="entry name" value="TRNA (URACIL-O(2)-)-METHYLTRANSFERASE-RELATED"/>
    <property type="match status" value="1"/>
</dbReference>
<evidence type="ECO:0000256" key="4">
    <source>
        <dbReference type="ARBA" id="ARBA00017788"/>
    </source>
</evidence>
<comment type="similarity">
    <text evidence="2 11">Belongs to the TRM44 family.</text>
</comment>
<evidence type="ECO:0000256" key="12">
    <source>
        <dbReference type="SAM" id="MobiDB-lite"/>
    </source>
</evidence>
<evidence type="ECO:0000256" key="11">
    <source>
        <dbReference type="RuleBase" id="RU368004"/>
    </source>
</evidence>
<evidence type="ECO:0000313" key="14">
    <source>
        <dbReference type="Proteomes" id="UP000799767"/>
    </source>
</evidence>
<evidence type="ECO:0000313" key="13">
    <source>
        <dbReference type="EMBL" id="KAF2479381.1"/>
    </source>
</evidence>
<dbReference type="GO" id="GO:0030488">
    <property type="term" value="P:tRNA methylation"/>
    <property type="evidence" value="ECO:0007669"/>
    <property type="project" value="UniProtKB-UniRule"/>
</dbReference>
<dbReference type="PANTHER" id="PTHR21210">
    <property type="entry name" value="TRNA (URACIL-O(2)-)-METHYLTRANSFERASE-RELATED"/>
    <property type="match status" value="1"/>
</dbReference>
<evidence type="ECO:0000256" key="10">
    <source>
        <dbReference type="ARBA" id="ARBA00047957"/>
    </source>
</evidence>
<comment type="function">
    <text evidence="11">Adenosyl-L-methionine (AdoMet)-dependent tRNA (uracil-O(2)-)-methyltransferase.</text>
</comment>
<feature type="compositionally biased region" description="Polar residues" evidence="12">
    <location>
        <begin position="1"/>
        <end position="10"/>
    </location>
</feature>
<evidence type="ECO:0000256" key="9">
    <source>
        <dbReference type="ARBA" id="ARBA00022694"/>
    </source>
</evidence>
<evidence type="ECO:0000256" key="1">
    <source>
        <dbReference type="ARBA" id="ARBA00004496"/>
    </source>
</evidence>
<keyword evidence="6 11" id="KW-0489">Methyltransferase</keyword>
<dbReference type="InterPro" id="IPR011671">
    <property type="entry name" value="tRNA_uracil_MeTrfase"/>
</dbReference>
<comment type="subcellular location">
    <subcellularLocation>
        <location evidence="1 11">Cytoplasm</location>
    </subcellularLocation>
</comment>
<keyword evidence="9 11" id="KW-0819">tRNA processing</keyword>
<organism evidence="13 14">
    <name type="scientific">Neohortaea acidophila</name>
    <dbReference type="NCBI Taxonomy" id="245834"/>
    <lineage>
        <taxon>Eukaryota</taxon>
        <taxon>Fungi</taxon>
        <taxon>Dikarya</taxon>
        <taxon>Ascomycota</taxon>
        <taxon>Pezizomycotina</taxon>
        <taxon>Dothideomycetes</taxon>
        <taxon>Dothideomycetidae</taxon>
        <taxon>Mycosphaerellales</taxon>
        <taxon>Teratosphaeriaceae</taxon>
        <taxon>Neohortaea</taxon>
    </lineage>
</organism>
<dbReference type="GeneID" id="54472670"/>
<comment type="catalytic activity">
    <reaction evidence="10 11">
        <text>uridine(44) in tRNA(Ser) + S-adenosyl-L-methionine = 2'-O-methyluridine(44) in tRNA(Ser) + S-adenosyl-L-homocysteine + H(+)</text>
        <dbReference type="Rhea" id="RHEA:43100"/>
        <dbReference type="Rhea" id="RHEA-COMP:10339"/>
        <dbReference type="Rhea" id="RHEA-COMP:10340"/>
        <dbReference type="ChEBI" id="CHEBI:15378"/>
        <dbReference type="ChEBI" id="CHEBI:57856"/>
        <dbReference type="ChEBI" id="CHEBI:59789"/>
        <dbReference type="ChEBI" id="CHEBI:65315"/>
        <dbReference type="ChEBI" id="CHEBI:74478"/>
        <dbReference type="EC" id="2.1.1.211"/>
    </reaction>
</comment>
<dbReference type="OrthoDB" id="10047021at2759"/>
<gene>
    <name evidence="13" type="ORF">BDY17DRAFT_257247</name>
</gene>
<evidence type="ECO:0000256" key="2">
    <source>
        <dbReference type="ARBA" id="ARBA00009056"/>
    </source>
</evidence>